<dbReference type="EMBL" id="NBNE01010720">
    <property type="protein sequence ID" value="OWY97209.1"/>
    <property type="molecule type" value="Genomic_DNA"/>
</dbReference>
<dbReference type="AlphaFoldDB" id="A0A225UYE8"/>
<name>A0A225UYE8_9STRA</name>
<comment type="caution">
    <text evidence="1">The sequence shown here is derived from an EMBL/GenBank/DDBJ whole genome shotgun (WGS) entry which is preliminary data.</text>
</comment>
<evidence type="ECO:0000313" key="2">
    <source>
        <dbReference type="Proteomes" id="UP000198211"/>
    </source>
</evidence>
<gene>
    <name evidence="1" type="ORF">PHMEG_00032319</name>
</gene>
<sequence>MKVFEDIAEYCRLDPLFAVKNRELLFEQDSQNSLKTIEVINASPCKITKRDQLGAITGALNLAILEACEEHNAEYEYKTKRLELQRDQQKRSVDTKVLRLKSYELVKFIFMGVA</sequence>
<keyword evidence="2" id="KW-1185">Reference proteome</keyword>
<proteinExistence type="predicted"/>
<protein>
    <submittedName>
        <fullName evidence="1">Uncharacterized protein</fullName>
    </submittedName>
</protein>
<organism evidence="1 2">
    <name type="scientific">Phytophthora megakarya</name>
    <dbReference type="NCBI Taxonomy" id="4795"/>
    <lineage>
        <taxon>Eukaryota</taxon>
        <taxon>Sar</taxon>
        <taxon>Stramenopiles</taxon>
        <taxon>Oomycota</taxon>
        <taxon>Peronosporomycetes</taxon>
        <taxon>Peronosporales</taxon>
        <taxon>Peronosporaceae</taxon>
        <taxon>Phytophthora</taxon>
    </lineage>
</organism>
<accession>A0A225UYE8</accession>
<reference evidence="2" key="1">
    <citation type="submission" date="2017-03" db="EMBL/GenBank/DDBJ databases">
        <title>Phytopthora megakarya and P. palmivora, two closely related causual agents of cacao black pod achieved similar genome size and gene model numbers by different mechanisms.</title>
        <authorList>
            <person name="Ali S."/>
            <person name="Shao J."/>
            <person name="Larry D.J."/>
            <person name="Kronmiller B."/>
            <person name="Shen D."/>
            <person name="Strem M.D."/>
            <person name="Melnick R.L."/>
            <person name="Guiltinan M.J."/>
            <person name="Tyler B.M."/>
            <person name="Meinhardt L.W."/>
            <person name="Bailey B.A."/>
        </authorList>
    </citation>
    <scope>NUCLEOTIDE SEQUENCE [LARGE SCALE GENOMIC DNA]</scope>
    <source>
        <strain evidence="2">zdho120</strain>
    </source>
</reference>
<evidence type="ECO:0000313" key="1">
    <source>
        <dbReference type="EMBL" id="OWY97209.1"/>
    </source>
</evidence>
<dbReference type="Proteomes" id="UP000198211">
    <property type="component" value="Unassembled WGS sequence"/>
</dbReference>